<keyword evidence="4" id="KW-0472">Membrane</keyword>
<keyword evidence="4" id="KW-1133">Transmembrane helix</keyword>
<evidence type="ECO:0000313" key="7">
    <source>
        <dbReference type="Proteomes" id="UP000248483"/>
    </source>
</evidence>
<dbReference type="InterPro" id="IPR013783">
    <property type="entry name" value="Ig-like_fold"/>
</dbReference>
<feature type="region of interest" description="Disordered" evidence="3">
    <location>
        <begin position="805"/>
        <end position="827"/>
    </location>
</feature>
<gene>
    <name evidence="8" type="primary">LRRN4</name>
</gene>
<dbReference type="InterPro" id="IPR036116">
    <property type="entry name" value="FN3_sf"/>
</dbReference>
<dbReference type="FunCoup" id="A0A2Y9M4C2">
    <property type="interactions" value="9"/>
</dbReference>
<feature type="compositionally biased region" description="Low complexity" evidence="3">
    <location>
        <begin position="444"/>
        <end position="455"/>
    </location>
</feature>
<evidence type="ECO:0000259" key="6">
    <source>
        <dbReference type="PROSITE" id="PS50853"/>
    </source>
</evidence>
<evidence type="ECO:0000256" key="4">
    <source>
        <dbReference type="SAM" id="Phobius"/>
    </source>
</evidence>
<dbReference type="SUPFAM" id="SSF52058">
    <property type="entry name" value="L domain-like"/>
    <property type="match status" value="1"/>
</dbReference>
<dbReference type="PANTHER" id="PTHR24366">
    <property type="entry name" value="IG(IMMUNOGLOBULIN) AND LRR(LEUCINE RICH REPEAT) DOMAINS"/>
    <property type="match status" value="1"/>
</dbReference>
<keyword evidence="2" id="KW-0677">Repeat</keyword>
<organism evidence="7 8">
    <name type="scientific">Delphinapterus leucas</name>
    <name type="common">Beluga whale</name>
    <dbReference type="NCBI Taxonomy" id="9749"/>
    <lineage>
        <taxon>Eukaryota</taxon>
        <taxon>Metazoa</taxon>
        <taxon>Chordata</taxon>
        <taxon>Craniata</taxon>
        <taxon>Vertebrata</taxon>
        <taxon>Euteleostomi</taxon>
        <taxon>Mammalia</taxon>
        <taxon>Eutheria</taxon>
        <taxon>Laurasiatheria</taxon>
        <taxon>Artiodactyla</taxon>
        <taxon>Whippomorpha</taxon>
        <taxon>Cetacea</taxon>
        <taxon>Odontoceti</taxon>
        <taxon>Monodontidae</taxon>
        <taxon>Delphinapterus</taxon>
    </lineage>
</organism>
<dbReference type="InterPro" id="IPR003961">
    <property type="entry name" value="FN3_dom"/>
</dbReference>
<feature type="region of interest" description="Disordered" evidence="3">
    <location>
        <begin position="375"/>
        <end position="469"/>
    </location>
</feature>
<accession>A0A2Y9M4C2</accession>
<dbReference type="InParanoid" id="A0A2Y9M4C2"/>
<evidence type="ECO:0000313" key="8">
    <source>
        <dbReference type="RefSeq" id="XP_022412223.2"/>
    </source>
</evidence>
<feature type="compositionally biased region" description="Acidic residues" evidence="3">
    <location>
        <begin position="533"/>
        <end position="542"/>
    </location>
</feature>
<dbReference type="PROSITE" id="PS50853">
    <property type="entry name" value="FN3"/>
    <property type="match status" value="1"/>
</dbReference>
<sequence length="846" mass="90168">MWWDLLVLLLLPWTAPRPSRAGPLQKAPVFQLTHQGPWGSGAGNATVSPCEGLPAAGVKTLTLENRSLERLPGCLPRALHSLDGSHNLLRALSAPELGHLPRLQVLTLRHNRIAALRWGPGAPAGLHTLDLSYNLLEALPPCSGPVLPGLRTLALAGNPLRALQTGAFACFPALRLLNLSCTALGRGDHAGIADAAFAGAGGAPLAALEVLDLSGTFLRRVQSGWIRDLPKLTSLYLRKMPRLNSLEGDIFKVTPDLQQLDCQDSPALTSVHTYIFQDTPLLQVLHFQNCNLSSFPPWNLHSSQVLSINLFGNPLTCSCELSWLLMDAKRIVLNRAADTVCTPAAGSSGTFSAPLLLSQLPSVCHSDQNTTFLDSNPPSSVFSTHTPSTQGPSTLRRTVPSTQSAGGRQSVTKVPSLPVDSPTRAAGPRHSLAEDGAVPSTTVSPAGSSNSGNPPRAASTAGTEHQEEHAARLVLEPTVSAASTPWASKHPGLSPTSRNPGSTPQPARGTRATPRAPHPPPSEGGIPVLLLEDSSEEEEESGKEEVGAPARDEPCDYHPCRHLQTPCAELQRRWRCRCPGLSGEDTLPDPPKLQAVAETTDTSALVRWCAPNSVVRAYQIRYAPEGRPGNQSVVGDVCATARQHALHGLSPATAYRVCVLAANGAGLSRRGACAAFSTGRSPALLVAGLGAAGGLLLVSTALLAAGLCRRGRTPRSPNRRTQLLAYRNPAFSNFPLHIRTLGSGLRLTQIQYDHPNLITSAKTLYPNKVTFTVLRHGQRASWVVQQWDFHLKPHCTPGRYETLQEVPKGENGQPHTTLLSPPSTGFLSSVPGRRLQCFPSQGWLSS</sequence>
<dbReference type="PANTHER" id="PTHR24366:SF13">
    <property type="entry name" value="LEUCINE-RICH REPEAT NEURONAL PROTEIN 4"/>
    <property type="match status" value="1"/>
</dbReference>
<evidence type="ECO:0000256" key="5">
    <source>
        <dbReference type="SAM" id="SignalP"/>
    </source>
</evidence>
<protein>
    <submittedName>
        <fullName evidence="8">Leucine-rich repeat neuronal protein 4</fullName>
    </submittedName>
</protein>
<dbReference type="Pfam" id="PF00041">
    <property type="entry name" value="fn3"/>
    <property type="match status" value="1"/>
</dbReference>
<dbReference type="GO" id="GO:0007616">
    <property type="term" value="P:long-term memory"/>
    <property type="evidence" value="ECO:0007669"/>
    <property type="project" value="TreeGrafter"/>
</dbReference>
<evidence type="ECO:0000256" key="3">
    <source>
        <dbReference type="SAM" id="MobiDB-lite"/>
    </source>
</evidence>
<dbReference type="Gene3D" id="3.80.10.10">
    <property type="entry name" value="Ribonuclease Inhibitor"/>
    <property type="match status" value="2"/>
</dbReference>
<feature type="chain" id="PRO_5028990698" evidence="5">
    <location>
        <begin position="22"/>
        <end position="846"/>
    </location>
</feature>
<dbReference type="SUPFAM" id="SSF49265">
    <property type="entry name" value="Fibronectin type III"/>
    <property type="match status" value="1"/>
</dbReference>
<dbReference type="RefSeq" id="XP_022412223.2">
    <property type="nucleotide sequence ID" value="XM_022556515.2"/>
</dbReference>
<dbReference type="Proteomes" id="UP000248483">
    <property type="component" value="Unplaced"/>
</dbReference>
<feature type="compositionally biased region" description="Low complexity" evidence="3">
    <location>
        <begin position="504"/>
        <end position="515"/>
    </location>
</feature>
<keyword evidence="4" id="KW-0812">Transmembrane</keyword>
<evidence type="ECO:0000256" key="2">
    <source>
        <dbReference type="ARBA" id="ARBA00022737"/>
    </source>
</evidence>
<feature type="signal peptide" evidence="5">
    <location>
        <begin position="1"/>
        <end position="21"/>
    </location>
</feature>
<dbReference type="InterPro" id="IPR001611">
    <property type="entry name" value="Leu-rich_rpt"/>
</dbReference>
<dbReference type="CDD" id="cd00063">
    <property type="entry name" value="FN3"/>
    <property type="match status" value="1"/>
</dbReference>
<feature type="compositionally biased region" description="Polar residues" evidence="3">
    <location>
        <begin position="375"/>
        <end position="413"/>
    </location>
</feature>
<dbReference type="KEGG" id="dle:111165647"/>
<dbReference type="GeneID" id="111165647"/>
<reference evidence="8" key="1">
    <citation type="submission" date="2025-08" db="UniProtKB">
        <authorList>
            <consortium name="RefSeq"/>
        </authorList>
    </citation>
    <scope>IDENTIFICATION</scope>
    <source>
        <tissue evidence="8">Blood</tissue>
    </source>
</reference>
<feature type="region of interest" description="Disordered" evidence="3">
    <location>
        <begin position="482"/>
        <end position="555"/>
    </location>
</feature>
<dbReference type="SMART" id="SM00060">
    <property type="entry name" value="FN3"/>
    <property type="match status" value="1"/>
</dbReference>
<feature type="compositionally biased region" description="Basic and acidic residues" evidence="3">
    <location>
        <begin position="543"/>
        <end position="555"/>
    </location>
</feature>
<keyword evidence="5" id="KW-0732">Signal</keyword>
<name>A0A2Y9M4C2_DELLE</name>
<dbReference type="GO" id="GO:0005886">
    <property type="term" value="C:plasma membrane"/>
    <property type="evidence" value="ECO:0007669"/>
    <property type="project" value="TreeGrafter"/>
</dbReference>
<dbReference type="AlphaFoldDB" id="A0A2Y9M4C2"/>
<feature type="transmembrane region" description="Helical" evidence="4">
    <location>
        <begin position="683"/>
        <end position="708"/>
    </location>
</feature>
<keyword evidence="7" id="KW-1185">Reference proteome</keyword>
<dbReference type="InterPro" id="IPR003591">
    <property type="entry name" value="Leu-rich_rpt_typical-subtyp"/>
</dbReference>
<dbReference type="Pfam" id="PF13855">
    <property type="entry name" value="LRR_8"/>
    <property type="match status" value="1"/>
</dbReference>
<feature type="compositionally biased region" description="Polar residues" evidence="3">
    <location>
        <begin position="813"/>
        <end position="827"/>
    </location>
</feature>
<keyword evidence="1" id="KW-0433">Leucine-rich repeat</keyword>
<dbReference type="CTD" id="164312"/>
<dbReference type="SMART" id="SM00369">
    <property type="entry name" value="LRR_TYP"/>
    <property type="match status" value="4"/>
</dbReference>
<dbReference type="InterPro" id="IPR032675">
    <property type="entry name" value="LRR_dom_sf"/>
</dbReference>
<feature type="domain" description="Fibronectin type-III" evidence="6">
    <location>
        <begin position="587"/>
        <end position="681"/>
    </location>
</feature>
<dbReference type="Gene3D" id="2.60.40.10">
    <property type="entry name" value="Immunoglobulins"/>
    <property type="match status" value="1"/>
</dbReference>
<evidence type="ECO:0000256" key="1">
    <source>
        <dbReference type="ARBA" id="ARBA00022614"/>
    </source>
</evidence>
<proteinExistence type="predicted"/>
<dbReference type="STRING" id="9749.A0A2Y9M4C2"/>